<dbReference type="SUPFAM" id="SSF55486">
    <property type="entry name" value="Metalloproteases ('zincins'), catalytic domain"/>
    <property type="match status" value="1"/>
</dbReference>
<comment type="similarity">
    <text evidence="1 9">Belongs to the endoribonuclease YbeY family.</text>
</comment>
<organism evidence="10 11">
    <name type="scientific">Anaeroplasma bactoclasticum</name>
    <dbReference type="NCBI Taxonomy" id="2088"/>
    <lineage>
        <taxon>Bacteria</taxon>
        <taxon>Bacillati</taxon>
        <taxon>Mycoplasmatota</taxon>
        <taxon>Mollicutes</taxon>
        <taxon>Anaeroplasmatales</taxon>
        <taxon>Anaeroplasmataceae</taxon>
        <taxon>Anaeroplasma</taxon>
    </lineage>
</organism>
<sequence>MRVNFFNESDCKVRQYEKIIKNVFKTIGGKKEFNVIFVNKDEIQRINKEYRKLDKVTDVISFANCDDPTWDKKSRELGDIFICIERAKEQAKEYGHSEVREFAFLAVHGYLHLCGFDHMTKEDEEIMFKKQDDILLKAGIKRWISIKIN</sequence>
<dbReference type="GO" id="GO:0008270">
    <property type="term" value="F:zinc ion binding"/>
    <property type="evidence" value="ECO:0007669"/>
    <property type="project" value="UniProtKB-UniRule"/>
</dbReference>
<dbReference type="HAMAP" id="MF_00009">
    <property type="entry name" value="Endoribonucl_YbeY"/>
    <property type="match status" value="1"/>
</dbReference>
<name>A0A397RVM7_9MOLU</name>
<dbReference type="PANTHER" id="PTHR46986">
    <property type="entry name" value="ENDORIBONUCLEASE YBEY, CHLOROPLASTIC"/>
    <property type="match status" value="1"/>
</dbReference>
<dbReference type="OrthoDB" id="9807740at2"/>
<keyword evidence="2 9" id="KW-0690">Ribosome biogenesis</keyword>
<evidence type="ECO:0000313" key="11">
    <source>
        <dbReference type="Proteomes" id="UP000266506"/>
    </source>
</evidence>
<evidence type="ECO:0000256" key="9">
    <source>
        <dbReference type="HAMAP-Rule" id="MF_00009"/>
    </source>
</evidence>
<keyword evidence="7 9" id="KW-0378">Hydrolase</keyword>
<dbReference type="InterPro" id="IPR023091">
    <property type="entry name" value="MetalPrtase_cat_dom_sf_prd"/>
</dbReference>
<evidence type="ECO:0000313" key="10">
    <source>
        <dbReference type="EMBL" id="RIA75677.1"/>
    </source>
</evidence>
<feature type="binding site" evidence="9">
    <location>
        <position position="118"/>
    </location>
    <ligand>
        <name>Zn(2+)</name>
        <dbReference type="ChEBI" id="CHEBI:29105"/>
        <note>catalytic</note>
    </ligand>
</feature>
<evidence type="ECO:0000256" key="1">
    <source>
        <dbReference type="ARBA" id="ARBA00010875"/>
    </source>
</evidence>
<feature type="binding site" evidence="9">
    <location>
        <position position="112"/>
    </location>
    <ligand>
        <name>Zn(2+)</name>
        <dbReference type="ChEBI" id="CHEBI:29105"/>
        <note>catalytic</note>
    </ligand>
</feature>
<comment type="caution">
    <text evidence="10">The sequence shown here is derived from an EMBL/GenBank/DDBJ whole genome shotgun (WGS) entry which is preliminary data.</text>
</comment>
<evidence type="ECO:0000256" key="8">
    <source>
        <dbReference type="ARBA" id="ARBA00022833"/>
    </source>
</evidence>
<keyword evidence="8 9" id="KW-0862">Zinc</keyword>
<keyword evidence="11" id="KW-1185">Reference proteome</keyword>
<reference evidence="10 11" key="1">
    <citation type="submission" date="2018-08" db="EMBL/GenBank/DDBJ databases">
        <title>Genomic Encyclopedia of Archaeal and Bacterial Type Strains, Phase II (KMG-II): from individual species to whole genera.</title>
        <authorList>
            <person name="Goeker M."/>
        </authorList>
    </citation>
    <scope>NUCLEOTIDE SEQUENCE [LARGE SCALE GENOMIC DNA]</scope>
    <source>
        <strain evidence="10 11">ATCC 27112</strain>
    </source>
</reference>
<comment type="subcellular location">
    <subcellularLocation>
        <location evidence="9">Cytoplasm</location>
    </subcellularLocation>
</comment>
<keyword evidence="4 9" id="KW-0540">Nuclease</keyword>
<dbReference type="GO" id="GO:0004521">
    <property type="term" value="F:RNA endonuclease activity"/>
    <property type="evidence" value="ECO:0007669"/>
    <property type="project" value="UniProtKB-UniRule"/>
</dbReference>
<dbReference type="Pfam" id="PF02130">
    <property type="entry name" value="YbeY"/>
    <property type="match status" value="1"/>
</dbReference>
<evidence type="ECO:0000256" key="6">
    <source>
        <dbReference type="ARBA" id="ARBA00022759"/>
    </source>
</evidence>
<dbReference type="GO" id="GO:0004222">
    <property type="term" value="F:metalloendopeptidase activity"/>
    <property type="evidence" value="ECO:0007669"/>
    <property type="project" value="InterPro"/>
</dbReference>
<dbReference type="GO" id="GO:0006364">
    <property type="term" value="P:rRNA processing"/>
    <property type="evidence" value="ECO:0007669"/>
    <property type="project" value="UniProtKB-UniRule"/>
</dbReference>
<dbReference type="Proteomes" id="UP000266506">
    <property type="component" value="Unassembled WGS sequence"/>
</dbReference>
<evidence type="ECO:0000256" key="3">
    <source>
        <dbReference type="ARBA" id="ARBA00022552"/>
    </source>
</evidence>
<comment type="cofactor">
    <cofactor evidence="9">
        <name>Zn(2+)</name>
        <dbReference type="ChEBI" id="CHEBI:29105"/>
    </cofactor>
    <text evidence="9">Binds 1 zinc ion.</text>
</comment>
<dbReference type="EMBL" id="QXEV01000013">
    <property type="protein sequence ID" value="RIA75677.1"/>
    <property type="molecule type" value="Genomic_DNA"/>
</dbReference>
<gene>
    <name evidence="9" type="primary">ybeY</name>
    <name evidence="10" type="ORF">EI71_01246</name>
</gene>
<evidence type="ECO:0000256" key="2">
    <source>
        <dbReference type="ARBA" id="ARBA00022517"/>
    </source>
</evidence>
<comment type="function">
    <text evidence="9">Single strand-specific metallo-endoribonuclease involved in late-stage 70S ribosome quality control and in maturation of the 3' terminus of the 16S rRNA.</text>
</comment>
<dbReference type="InParanoid" id="A0A397RVM7"/>
<keyword evidence="3 9" id="KW-0698">rRNA processing</keyword>
<feature type="binding site" evidence="9">
    <location>
        <position position="108"/>
    </location>
    <ligand>
        <name>Zn(2+)</name>
        <dbReference type="ChEBI" id="CHEBI:29105"/>
        <note>catalytic</note>
    </ligand>
</feature>
<evidence type="ECO:0000256" key="4">
    <source>
        <dbReference type="ARBA" id="ARBA00022722"/>
    </source>
</evidence>
<dbReference type="FunCoup" id="A0A397RVM7">
    <property type="interactions" value="282"/>
</dbReference>
<evidence type="ECO:0000256" key="5">
    <source>
        <dbReference type="ARBA" id="ARBA00022723"/>
    </source>
</evidence>
<dbReference type="GO" id="GO:0005737">
    <property type="term" value="C:cytoplasm"/>
    <property type="evidence" value="ECO:0007669"/>
    <property type="project" value="UniProtKB-SubCell"/>
</dbReference>
<dbReference type="PANTHER" id="PTHR46986:SF1">
    <property type="entry name" value="ENDORIBONUCLEASE YBEY, CHLOROPLASTIC"/>
    <property type="match status" value="1"/>
</dbReference>
<keyword evidence="6 9" id="KW-0255">Endonuclease</keyword>
<keyword evidence="5 9" id="KW-0479">Metal-binding</keyword>
<dbReference type="NCBIfam" id="TIGR00043">
    <property type="entry name" value="rRNA maturation RNase YbeY"/>
    <property type="match status" value="1"/>
</dbReference>
<dbReference type="AlphaFoldDB" id="A0A397RVM7"/>
<keyword evidence="9" id="KW-0963">Cytoplasm</keyword>
<protein>
    <recommendedName>
        <fullName evidence="9">Endoribonuclease YbeY</fullName>
        <ecNumber evidence="9">3.1.-.-</ecNumber>
    </recommendedName>
</protein>
<accession>A0A397RVM7</accession>
<dbReference type="InterPro" id="IPR002036">
    <property type="entry name" value="YbeY"/>
</dbReference>
<dbReference type="EC" id="3.1.-.-" evidence="9"/>
<dbReference type="Gene3D" id="3.40.390.30">
    <property type="entry name" value="Metalloproteases ('zincins'), catalytic domain"/>
    <property type="match status" value="1"/>
</dbReference>
<proteinExistence type="inferred from homology"/>
<evidence type="ECO:0000256" key="7">
    <source>
        <dbReference type="ARBA" id="ARBA00022801"/>
    </source>
</evidence>